<sequence>MPVYDLWRTYRLRHKRRYLLARAWIKRRELEAVQLRTAKIRKGDILAFATVRNERQRLPYFLDHHRALGILHFLIVDNGSTDGTSDYLLRQPDVSLWKTDQSYRDARFGMDWINSLLMRYGHDHWCLTLDADEALIIPFNETRTLHDLTGWLDTRRCRVFSAMMLDLYGDGPISAVNYKEGQPVWDVLPYYDAHNYVWEMQSKYNDISIRGGVRARVFFKDQPNIAPHLHKTPLVKWHWRFAYVSSTHVVLPRELNCGFDARLNLPTGALLHSKFLPDMMEKARQDNLLREYHLNPHKYDDYYAAVANDPTLWSEDGVRYHGWQGLEEDGILTRGAWR</sequence>
<keyword evidence="1" id="KW-0808">Transferase</keyword>
<dbReference type="GO" id="GO:0016740">
    <property type="term" value="F:transferase activity"/>
    <property type="evidence" value="ECO:0007669"/>
    <property type="project" value="UniProtKB-KW"/>
</dbReference>
<proteinExistence type="predicted"/>
<evidence type="ECO:0000313" key="2">
    <source>
        <dbReference type="Proteomes" id="UP000182284"/>
    </source>
</evidence>
<dbReference type="InterPro" id="IPR029044">
    <property type="entry name" value="Nucleotide-diphossugar_trans"/>
</dbReference>
<dbReference type="EMBL" id="FNBL01000004">
    <property type="protein sequence ID" value="SDF44938.1"/>
    <property type="molecule type" value="Genomic_DNA"/>
</dbReference>
<dbReference type="AlphaFoldDB" id="A0A1G7L630"/>
<name>A0A1G7L630_9RHOB</name>
<dbReference type="SUPFAM" id="SSF53448">
    <property type="entry name" value="Nucleotide-diphospho-sugar transferases"/>
    <property type="match status" value="1"/>
</dbReference>
<dbReference type="Proteomes" id="UP000182284">
    <property type="component" value="Unassembled WGS sequence"/>
</dbReference>
<dbReference type="OrthoDB" id="3010234at2"/>
<accession>A0A1G7L630</accession>
<organism evidence="1 2">
    <name type="scientific">Celeribacter baekdonensis</name>
    <dbReference type="NCBI Taxonomy" id="875171"/>
    <lineage>
        <taxon>Bacteria</taxon>
        <taxon>Pseudomonadati</taxon>
        <taxon>Pseudomonadota</taxon>
        <taxon>Alphaproteobacteria</taxon>
        <taxon>Rhodobacterales</taxon>
        <taxon>Roseobacteraceae</taxon>
        <taxon>Celeribacter</taxon>
    </lineage>
</organism>
<gene>
    <name evidence="1" type="ORF">SAMN04488117_104185</name>
</gene>
<dbReference type="Pfam" id="PF13704">
    <property type="entry name" value="Glyco_tranf_2_4"/>
    <property type="match status" value="1"/>
</dbReference>
<evidence type="ECO:0000313" key="1">
    <source>
        <dbReference type="EMBL" id="SDF44938.1"/>
    </source>
</evidence>
<protein>
    <submittedName>
        <fullName evidence="1">Glycosyl transferase family 2</fullName>
    </submittedName>
</protein>
<reference evidence="1 2" key="1">
    <citation type="submission" date="2016-10" db="EMBL/GenBank/DDBJ databases">
        <authorList>
            <person name="de Groot N.N."/>
        </authorList>
    </citation>
    <scope>NUCLEOTIDE SEQUENCE [LARGE SCALE GENOMIC DNA]</scope>
    <source>
        <strain evidence="1 2">DSM 27375</strain>
    </source>
</reference>
<dbReference type="RefSeq" id="WP_074644051.1">
    <property type="nucleotide sequence ID" value="NZ_FNBL01000004.1"/>
</dbReference>